<dbReference type="Gramene" id="OE9A031734T1">
    <property type="protein sequence ID" value="OE9A031734C1"/>
    <property type="gene ID" value="OE9A031734"/>
</dbReference>
<evidence type="ECO:0000313" key="2">
    <source>
        <dbReference type="Proteomes" id="UP000594638"/>
    </source>
</evidence>
<organism evidence="1 2">
    <name type="scientific">Olea europaea subsp. europaea</name>
    <dbReference type="NCBI Taxonomy" id="158383"/>
    <lineage>
        <taxon>Eukaryota</taxon>
        <taxon>Viridiplantae</taxon>
        <taxon>Streptophyta</taxon>
        <taxon>Embryophyta</taxon>
        <taxon>Tracheophyta</taxon>
        <taxon>Spermatophyta</taxon>
        <taxon>Magnoliopsida</taxon>
        <taxon>eudicotyledons</taxon>
        <taxon>Gunneridae</taxon>
        <taxon>Pentapetalae</taxon>
        <taxon>asterids</taxon>
        <taxon>lamiids</taxon>
        <taxon>Lamiales</taxon>
        <taxon>Oleaceae</taxon>
        <taxon>Oleeae</taxon>
        <taxon>Olea</taxon>
    </lineage>
</organism>
<dbReference type="AlphaFoldDB" id="A0A8S0V2K4"/>
<feature type="non-terminal residue" evidence="1">
    <location>
        <position position="1"/>
    </location>
</feature>
<dbReference type="Proteomes" id="UP000594638">
    <property type="component" value="Unassembled WGS sequence"/>
</dbReference>
<protein>
    <submittedName>
        <fullName evidence="1">Uncharacterized protein</fullName>
    </submittedName>
</protein>
<dbReference type="EMBL" id="CACTIH010009219">
    <property type="protein sequence ID" value="CAA3027781.1"/>
    <property type="molecule type" value="Genomic_DNA"/>
</dbReference>
<proteinExistence type="predicted"/>
<name>A0A8S0V2K4_OLEEU</name>
<evidence type="ECO:0000313" key="1">
    <source>
        <dbReference type="EMBL" id="CAA3027781.1"/>
    </source>
</evidence>
<reference evidence="1 2" key="1">
    <citation type="submission" date="2019-12" db="EMBL/GenBank/DDBJ databases">
        <authorList>
            <person name="Alioto T."/>
            <person name="Alioto T."/>
            <person name="Gomez Garrido J."/>
        </authorList>
    </citation>
    <scope>NUCLEOTIDE SEQUENCE [LARGE SCALE GENOMIC DNA]</scope>
</reference>
<accession>A0A8S0V2K4</accession>
<comment type="caution">
    <text evidence="1">The sequence shown here is derived from an EMBL/GenBank/DDBJ whole genome shotgun (WGS) entry which is preliminary data.</text>
</comment>
<keyword evidence="2" id="KW-1185">Reference proteome</keyword>
<sequence length="59" mass="6404">TNGIKSLKLAKAVISSEVKRECRVLDIFEGEAYGVIRRAVIDCNGFLTAKTYVSTSNAP</sequence>
<gene>
    <name evidence="1" type="ORF">OLEA9_A031734</name>
</gene>